<dbReference type="AlphaFoldDB" id="A0A316EI41"/>
<dbReference type="PANTHER" id="PTHR30332:SF17">
    <property type="entry name" value="TYPE IV PILIATION SYSTEM PROTEIN DR_0774-RELATED"/>
    <property type="match status" value="1"/>
</dbReference>
<keyword evidence="2" id="KW-0175">Coiled coil</keyword>
<dbReference type="InterPro" id="IPR050810">
    <property type="entry name" value="Bact_Secretion_Sys_Channel"/>
</dbReference>
<sequence>MKNQRLLYIIFLLVFFNTIAQESNRIQTIKNNLELLAMENSELNERLKLEINVNNVTLPSFLVAVSKVHNLNLTVAPDIGNISIVNNFSDVTVADLFVFLCKEYELDIEFTGNILSIKKYTPPIIEIKDKEIHIDYDHNSKLISLDLKNDPLEKVFRQIMDSTGENLLFSNNMESIPLNLYMINVPFEKAMENLADMNNLSYSKSRDGFYLFSSLINLKNEDYHKNQLDGNFGRPNLNYEVLDTINKILNVDFINAPIASIIKELSYDLKLDVYTATSLEHAGFVTFNAKNILFDDMLNHIFESQEKSGNQISSNPSGNQNIRQNNQNQISPEIPIPNFTFKKENEIYFFGTTDQLSLRNVEIVQMMHRSVELLSDPKQQSNGSSMSNRFNNFNSTYYGNNTNNGFSSNQSNSNLRSLNTQSQEFDIYQDNAEAIVSIIPDEIKSGLEIKVDYELNSFFVSGPSTKINGFKKFINEIDKPVPVVLIEVMIIEVKKSATVETGISWGIGDATVTTQGKIFPETDITLGAKTINKIIGGFDGFGSFNIGQVVPDFFASIKAMEENGNLKIRSTPKLSTLNGHRAKLSIGETTYYVVTNQNYFGSQIPTTSEVRNYQPIDAELAISIKPLVSGNGQVTLDINVVQSDFSGERIENDAPPGLTSREFSSIIRMQNQDLAILGGLEEKIKNDSGNGVPFLARIPVIKWLFSQRKREDSKQKLTILIKPTVIY</sequence>
<dbReference type="RefSeq" id="WP_109652357.1">
    <property type="nucleotide sequence ID" value="NZ_JACWLN010000006.1"/>
</dbReference>
<evidence type="ECO:0000313" key="7">
    <source>
        <dbReference type="Proteomes" id="UP000245667"/>
    </source>
</evidence>
<dbReference type="InterPro" id="IPR004846">
    <property type="entry name" value="T2SS/T3SS_dom"/>
</dbReference>
<feature type="coiled-coil region" evidence="2">
    <location>
        <begin position="19"/>
        <end position="46"/>
    </location>
</feature>
<comment type="similarity">
    <text evidence="1">Belongs to the bacterial secretin family.</text>
</comment>
<dbReference type="InterPro" id="IPR001775">
    <property type="entry name" value="GspD/PilQ"/>
</dbReference>
<feature type="region of interest" description="Disordered" evidence="3">
    <location>
        <begin position="306"/>
        <end position="331"/>
    </location>
</feature>
<dbReference type="Proteomes" id="UP000245667">
    <property type="component" value="Unassembled WGS sequence"/>
</dbReference>
<dbReference type="GO" id="GO:0009306">
    <property type="term" value="P:protein secretion"/>
    <property type="evidence" value="ECO:0007669"/>
    <property type="project" value="InterPro"/>
</dbReference>
<dbReference type="Gene3D" id="3.55.50.30">
    <property type="match status" value="1"/>
</dbReference>
<dbReference type="Proteomes" id="UP000651837">
    <property type="component" value="Unassembled WGS sequence"/>
</dbReference>
<evidence type="ECO:0000313" key="5">
    <source>
        <dbReference type="EMBL" id="MBD1261612.1"/>
    </source>
</evidence>
<organism evidence="6 7">
    <name type="scientific">Maribacter polysiphoniae</name>
    <dbReference type="NCBI Taxonomy" id="429344"/>
    <lineage>
        <taxon>Bacteria</taxon>
        <taxon>Pseudomonadati</taxon>
        <taxon>Bacteroidota</taxon>
        <taxon>Flavobacteriia</taxon>
        <taxon>Flavobacteriales</taxon>
        <taxon>Flavobacteriaceae</taxon>
        <taxon>Maribacter</taxon>
    </lineage>
</organism>
<dbReference type="GO" id="GO:0015627">
    <property type="term" value="C:type II protein secretion system complex"/>
    <property type="evidence" value="ECO:0007669"/>
    <property type="project" value="TreeGrafter"/>
</dbReference>
<reference evidence="5 8" key="2">
    <citation type="submission" date="2020-07" db="EMBL/GenBank/DDBJ databases">
        <title>The draft genome sequence of Maribacter polysiphoniae KCTC 22021.</title>
        <authorList>
            <person name="Mu L."/>
        </authorList>
    </citation>
    <scope>NUCLEOTIDE SEQUENCE [LARGE SCALE GENOMIC DNA]</scope>
    <source>
        <strain evidence="5 8">KCTC 22021</strain>
    </source>
</reference>
<evidence type="ECO:0000313" key="8">
    <source>
        <dbReference type="Proteomes" id="UP000651837"/>
    </source>
</evidence>
<proteinExistence type="inferred from homology"/>
<feature type="domain" description="Type II/III secretion system secretin-like" evidence="4">
    <location>
        <begin position="559"/>
        <end position="726"/>
    </location>
</feature>
<evidence type="ECO:0000256" key="1">
    <source>
        <dbReference type="RuleBase" id="RU004003"/>
    </source>
</evidence>
<dbReference type="EMBL" id="JACWLN010000006">
    <property type="protein sequence ID" value="MBD1261612.1"/>
    <property type="molecule type" value="Genomic_DNA"/>
</dbReference>
<accession>A0A316EI41</accession>
<feature type="compositionally biased region" description="Polar residues" evidence="3">
    <location>
        <begin position="307"/>
        <end position="318"/>
    </location>
</feature>
<dbReference type="OrthoDB" id="9816579at2"/>
<evidence type="ECO:0000256" key="3">
    <source>
        <dbReference type="SAM" id="MobiDB-lite"/>
    </source>
</evidence>
<dbReference type="PRINTS" id="PR00811">
    <property type="entry name" value="BCTERIALGSPD"/>
</dbReference>
<reference evidence="6 7" key="1">
    <citation type="submission" date="2018-05" db="EMBL/GenBank/DDBJ databases">
        <title>Genomic Encyclopedia of Archaeal and Bacterial Type Strains, Phase II (KMG-II): from individual species to whole genera.</title>
        <authorList>
            <person name="Goeker M."/>
        </authorList>
    </citation>
    <scope>NUCLEOTIDE SEQUENCE [LARGE SCALE GENOMIC DNA]</scope>
    <source>
        <strain evidence="6 7">DSM 23514</strain>
    </source>
</reference>
<name>A0A316EI41_9FLAO</name>
<dbReference type="PANTHER" id="PTHR30332">
    <property type="entry name" value="PROBABLE GENERAL SECRETION PATHWAY PROTEIN D"/>
    <property type="match status" value="1"/>
</dbReference>
<dbReference type="Gene3D" id="3.30.1370.130">
    <property type="match status" value="1"/>
</dbReference>
<keyword evidence="8" id="KW-1185">Reference proteome</keyword>
<comment type="caution">
    <text evidence="6">The sequence shown here is derived from an EMBL/GenBank/DDBJ whole genome shotgun (WGS) entry which is preliminary data.</text>
</comment>
<dbReference type="Pfam" id="PF00263">
    <property type="entry name" value="Secretin"/>
    <property type="match status" value="1"/>
</dbReference>
<dbReference type="EMBL" id="QGGQ01000007">
    <property type="protein sequence ID" value="PWK22590.1"/>
    <property type="molecule type" value="Genomic_DNA"/>
</dbReference>
<evidence type="ECO:0000313" key="6">
    <source>
        <dbReference type="EMBL" id="PWK22590.1"/>
    </source>
</evidence>
<gene>
    <name evidence="5" type="ORF">HZY62_13490</name>
    <name evidence="6" type="ORF">LX92_03065</name>
</gene>
<evidence type="ECO:0000259" key="4">
    <source>
        <dbReference type="Pfam" id="PF00263"/>
    </source>
</evidence>
<evidence type="ECO:0000256" key="2">
    <source>
        <dbReference type="SAM" id="Coils"/>
    </source>
</evidence>
<feature type="compositionally biased region" description="Low complexity" evidence="3">
    <location>
        <begin position="319"/>
        <end position="330"/>
    </location>
</feature>
<protein>
    <submittedName>
        <fullName evidence="5">Type II and III secretion system protein</fullName>
    </submittedName>
    <submittedName>
        <fullName evidence="6">Type IV pilus assembly protein PilQ</fullName>
    </submittedName>
</protein>